<dbReference type="GeneTree" id="ENSGT00950000182850"/>
<accession>A0AAY5L4K2</accession>
<dbReference type="AlphaFoldDB" id="A0AAY5L4K2"/>
<dbReference type="GO" id="GO:0015629">
    <property type="term" value="C:actin cytoskeleton"/>
    <property type="evidence" value="ECO:0007669"/>
    <property type="project" value="TreeGrafter"/>
</dbReference>
<dbReference type="Proteomes" id="UP000265140">
    <property type="component" value="Chromosome 13"/>
</dbReference>
<evidence type="ECO:0000256" key="3">
    <source>
        <dbReference type="ARBA" id="ARBA00022553"/>
    </source>
</evidence>
<protein>
    <submittedName>
        <fullName evidence="7">Dematin actin binding protein</fullName>
    </submittedName>
</protein>
<feature type="domain" description="HP" evidence="6">
    <location>
        <begin position="395"/>
        <end position="463"/>
    </location>
</feature>
<evidence type="ECO:0000256" key="2">
    <source>
        <dbReference type="ARBA" id="ARBA00022490"/>
    </source>
</evidence>
<dbReference type="InterPro" id="IPR036886">
    <property type="entry name" value="Villin_headpiece_dom_sf"/>
</dbReference>
<dbReference type="Ensembl" id="ENSELUT00000089357.1">
    <property type="protein sequence ID" value="ENSELUP00000096238.1"/>
    <property type="gene ID" value="ENSELUG00000009063.3"/>
</dbReference>
<keyword evidence="2" id="KW-0963">Cytoplasm</keyword>
<dbReference type="Pfam" id="PF02209">
    <property type="entry name" value="VHP"/>
    <property type="match status" value="1"/>
</dbReference>
<comment type="subcellular location">
    <subcellularLocation>
        <location evidence="1">Cytoplasm</location>
    </subcellularLocation>
</comment>
<evidence type="ECO:0000313" key="7">
    <source>
        <dbReference type="Ensembl" id="ENSELUP00000096238.1"/>
    </source>
</evidence>
<sequence length="463" mass="52585">MDARPLYDAIKRSQLGLNDPNVTDHDSFFRLREALLGKSIRSSCKMMPKQLTRTSPGSVCSLRSTSIPGSPSVSITAKMDNQVIGYKDLAAIPKDKAILDIERPDLMIYEPHFNYTPLELSELPRSRERSMSPHSISPPPSPETILSKDPREWLESRASPIGSSPGSTLRLKTSFASITKLPTQHFHRPDNGMNIYKKPPIYKQDVTASIPQGKHIEDLIIESSKFPAAQPPDPNQPSKIETEYWPCPPSLAAVESEWRKKAESQKREQGKKDEDDEDYDDGDLSDDMWKLRQLQKQELSKIQSNLGKIILKEELDKAVPIRRKTRSLPDQTPIHMGSSSNASKNIHFPATFPNSLTRLQSAEFAQSDKDQGAPDLQNGDPPGRRMDRGRSMPSRLNEKIYPYEMLIVTNRGRRRPLPGVDRTRLERHLSTEDFQNLFGMTIEEFDCLSLWKQNDLKKRVSLF</sequence>
<feature type="region of interest" description="Disordered" evidence="5">
    <location>
        <begin position="365"/>
        <end position="394"/>
    </location>
</feature>
<proteinExistence type="predicted"/>
<dbReference type="FunFam" id="1.10.950.10:FF:000001">
    <property type="entry name" value="actin-binding LIM protein 1 isoform X2"/>
    <property type="match status" value="1"/>
</dbReference>
<feature type="region of interest" description="Disordered" evidence="5">
    <location>
        <begin position="124"/>
        <end position="146"/>
    </location>
</feature>
<dbReference type="PANTHER" id="PTHR24213:SF17">
    <property type="entry name" value="DEMATIN"/>
    <property type="match status" value="1"/>
</dbReference>
<evidence type="ECO:0000259" key="6">
    <source>
        <dbReference type="PROSITE" id="PS51089"/>
    </source>
</evidence>
<dbReference type="PANTHER" id="PTHR24213">
    <property type="entry name" value="ACTIN-BINDING LIM PROTEIN"/>
    <property type="match status" value="1"/>
</dbReference>
<dbReference type="PROSITE" id="PS51089">
    <property type="entry name" value="HP"/>
    <property type="match status" value="1"/>
</dbReference>
<name>A0AAY5L4K2_ESOLU</name>
<reference evidence="7 8" key="1">
    <citation type="submission" date="2020-02" db="EMBL/GenBank/DDBJ databases">
        <title>Esox lucius (northern pike) genome, fEsoLuc1, primary haplotype.</title>
        <authorList>
            <person name="Myers G."/>
            <person name="Karagic N."/>
            <person name="Meyer A."/>
            <person name="Pippel M."/>
            <person name="Reichard M."/>
            <person name="Winkler S."/>
            <person name="Tracey A."/>
            <person name="Sims Y."/>
            <person name="Howe K."/>
            <person name="Rhie A."/>
            <person name="Formenti G."/>
            <person name="Durbin R."/>
            <person name="Fedrigo O."/>
            <person name="Jarvis E.D."/>
        </authorList>
    </citation>
    <scope>NUCLEOTIDE SEQUENCE [LARGE SCALE GENOMIC DNA]</scope>
</reference>
<dbReference type="InterPro" id="IPR032402">
    <property type="entry name" value="AbLIM_anchor"/>
</dbReference>
<feature type="region of interest" description="Disordered" evidence="5">
    <location>
        <begin position="322"/>
        <end position="350"/>
    </location>
</feature>
<gene>
    <name evidence="7" type="primary">DMTN</name>
</gene>
<evidence type="ECO:0000313" key="8">
    <source>
        <dbReference type="Proteomes" id="UP000265140"/>
    </source>
</evidence>
<dbReference type="InterPro" id="IPR051618">
    <property type="entry name" value="Actin-binding_LIM"/>
</dbReference>
<evidence type="ECO:0000256" key="5">
    <source>
        <dbReference type="SAM" id="MobiDB-lite"/>
    </source>
</evidence>
<dbReference type="SMART" id="SM00153">
    <property type="entry name" value="VHP"/>
    <property type="match status" value="1"/>
</dbReference>
<dbReference type="Pfam" id="PF16182">
    <property type="entry name" value="AbLIM_anchor"/>
    <property type="match status" value="1"/>
</dbReference>
<feature type="region of interest" description="Disordered" evidence="5">
    <location>
        <begin position="224"/>
        <end position="284"/>
    </location>
</feature>
<keyword evidence="8" id="KW-1185">Reference proteome</keyword>
<dbReference type="GO" id="GO:0005886">
    <property type="term" value="C:plasma membrane"/>
    <property type="evidence" value="ECO:0007669"/>
    <property type="project" value="TreeGrafter"/>
</dbReference>
<keyword evidence="3" id="KW-0597">Phosphoprotein</keyword>
<feature type="compositionally biased region" description="Acidic residues" evidence="5">
    <location>
        <begin position="274"/>
        <end position="284"/>
    </location>
</feature>
<evidence type="ECO:0000256" key="1">
    <source>
        <dbReference type="ARBA" id="ARBA00004496"/>
    </source>
</evidence>
<dbReference type="GO" id="GO:0030032">
    <property type="term" value="P:lamellipodium assembly"/>
    <property type="evidence" value="ECO:0007669"/>
    <property type="project" value="TreeGrafter"/>
</dbReference>
<dbReference type="GO" id="GO:0051015">
    <property type="term" value="F:actin filament binding"/>
    <property type="evidence" value="ECO:0007669"/>
    <property type="project" value="TreeGrafter"/>
</dbReference>
<dbReference type="GO" id="GO:0051017">
    <property type="term" value="P:actin filament bundle assembly"/>
    <property type="evidence" value="ECO:0007669"/>
    <property type="project" value="TreeGrafter"/>
</dbReference>
<reference evidence="7" key="3">
    <citation type="submission" date="2025-09" db="UniProtKB">
        <authorList>
            <consortium name="Ensembl"/>
        </authorList>
    </citation>
    <scope>IDENTIFICATION</scope>
</reference>
<evidence type="ECO:0000256" key="4">
    <source>
        <dbReference type="ARBA" id="ARBA00022737"/>
    </source>
</evidence>
<organism evidence="7 8">
    <name type="scientific">Esox lucius</name>
    <name type="common">Northern pike</name>
    <dbReference type="NCBI Taxonomy" id="8010"/>
    <lineage>
        <taxon>Eukaryota</taxon>
        <taxon>Metazoa</taxon>
        <taxon>Chordata</taxon>
        <taxon>Craniata</taxon>
        <taxon>Vertebrata</taxon>
        <taxon>Euteleostomi</taxon>
        <taxon>Actinopterygii</taxon>
        <taxon>Neopterygii</taxon>
        <taxon>Teleostei</taxon>
        <taxon>Protacanthopterygii</taxon>
        <taxon>Esociformes</taxon>
        <taxon>Esocidae</taxon>
        <taxon>Esox</taxon>
    </lineage>
</organism>
<dbReference type="Gene3D" id="1.10.950.10">
    <property type="entry name" value="Villin headpiece domain"/>
    <property type="match status" value="1"/>
</dbReference>
<keyword evidence="4" id="KW-0677">Repeat</keyword>
<reference evidence="7" key="2">
    <citation type="submission" date="2025-08" db="UniProtKB">
        <authorList>
            <consortium name="Ensembl"/>
        </authorList>
    </citation>
    <scope>IDENTIFICATION</scope>
</reference>
<dbReference type="InterPro" id="IPR003128">
    <property type="entry name" value="Villin_headpiece"/>
</dbReference>
<dbReference type="GO" id="GO:0005737">
    <property type="term" value="C:cytoplasm"/>
    <property type="evidence" value="ECO:0007669"/>
    <property type="project" value="UniProtKB-SubCell"/>
</dbReference>
<feature type="compositionally biased region" description="Basic and acidic residues" evidence="5">
    <location>
        <begin position="256"/>
        <end position="273"/>
    </location>
</feature>
<dbReference type="SUPFAM" id="SSF47050">
    <property type="entry name" value="VHP, Villin headpiece domain"/>
    <property type="match status" value="1"/>
</dbReference>